<evidence type="ECO:0000313" key="4">
    <source>
        <dbReference type="Proteomes" id="UP001472677"/>
    </source>
</evidence>
<proteinExistence type="predicted"/>
<reference evidence="3 4" key="1">
    <citation type="journal article" date="2024" name="G3 (Bethesda)">
        <title>Genome assembly of Hibiscus sabdariffa L. provides insights into metabolisms of medicinal natural products.</title>
        <authorList>
            <person name="Kim T."/>
        </authorList>
    </citation>
    <scope>NUCLEOTIDE SEQUENCE [LARGE SCALE GENOMIC DNA]</scope>
    <source>
        <strain evidence="3">TK-2024</strain>
        <tissue evidence="3">Old leaves</tissue>
    </source>
</reference>
<keyword evidence="2" id="KW-0472">Membrane</keyword>
<feature type="compositionally biased region" description="Polar residues" evidence="1">
    <location>
        <begin position="321"/>
        <end position="330"/>
    </location>
</feature>
<feature type="transmembrane region" description="Helical" evidence="2">
    <location>
        <begin position="415"/>
        <end position="438"/>
    </location>
</feature>
<feature type="region of interest" description="Disordered" evidence="1">
    <location>
        <begin position="217"/>
        <end position="330"/>
    </location>
</feature>
<dbReference type="EMBL" id="JBBPBM010000235">
    <property type="protein sequence ID" value="KAK8499475.1"/>
    <property type="molecule type" value="Genomic_DNA"/>
</dbReference>
<keyword evidence="2" id="KW-1133">Transmembrane helix</keyword>
<feature type="compositionally biased region" description="Polar residues" evidence="1">
    <location>
        <begin position="268"/>
        <end position="277"/>
    </location>
</feature>
<accession>A0ABR2AYV0</accession>
<evidence type="ECO:0000313" key="3">
    <source>
        <dbReference type="EMBL" id="KAK8499475.1"/>
    </source>
</evidence>
<organism evidence="3 4">
    <name type="scientific">Hibiscus sabdariffa</name>
    <name type="common">roselle</name>
    <dbReference type="NCBI Taxonomy" id="183260"/>
    <lineage>
        <taxon>Eukaryota</taxon>
        <taxon>Viridiplantae</taxon>
        <taxon>Streptophyta</taxon>
        <taxon>Embryophyta</taxon>
        <taxon>Tracheophyta</taxon>
        <taxon>Spermatophyta</taxon>
        <taxon>Magnoliopsida</taxon>
        <taxon>eudicotyledons</taxon>
        <taxon>Gunneridae</taxon>
        <taxon>Pentapetalae</taxon>
        <taxon>rosids</taxon>
        <taxon>malvids</taxon>
        <taxon>Malvales</taxon>
        <taxon>Malvaceae</taxon>
        <taxon>Malvoideae</taxon>
        <taxon>Hibiscus</taxon>
    </lineage>
</organism>
<dbReference type="Proteomes" id="UP001472677">
    <property type="component" value="Unassembled WGS sequence"/>
</dbReference>
<evidence type="ECO:0000256" key="2">
    <source>
        <dbReference type="SAM" id="Phobius"/>
    </source>
</evidence>
<keyword evidence="2" id="KW-0812">Transmembrane</keyword>
<protein>
    <submittedName>
        <fullName evidence="3">Uncharacterized protein</fullName>
    </submittedName>
</protein>
<feature type="region of interest" description="Disordered" evidence="1">
    <location>
        <begin position="362"/>
        <end position="399"/>
    </location>
</feature>
<feature type="transmembrane region" description="Helical" evidence="2">
    <location>
        <begin position="31"/>
        <end position="49"/>
    </location>
</feature>
<gene>
    <name evidence="3" type="ORF">V6N12_011560</name>
</gene>
<sequence length="449" mass="48628">MKKHNESCKQDRKKAGPISLNAAAAGGIERVVALGGALAVASLIAAFSIKKGGKKDSIKDKDKDTTNVAALAPAPATESCAKEYGTGEGLSYVPNESSSTMQKNSCCTNNGTSDAGVAEIETSELVSTESSITLEETTIESESKEDSVVVQQETPVHDAEHESNAMISDHGDIQELSEPVHENENNPTNAVHDERLASLGMELIEITIVDESVHVDAEQPTLQPSSPPKEEENSSISTGEQQEEDSLMQSSFPPPLPPPAAAAEEEVNNSPKESSVSTEEEGEEEEEEEEEDSALQSSFSTEVEEDANGENAAELDEESSEGTWSSSQEPNMEVIWPAEIMAFISSAPKEVNLSDLESEMKAIEDGKPTKGEPNHYSDRNRFNRRDNNDGRNNKETGEPAVMDVRKQHATKRQTWFWLGLAVLVLALLANCLLQSNYISNNISFAFPMK</sequence>
<name>A0ABR2AYV0_9ROSI</name>
<feature type="compositionally biased region" description="Acidic residues" evidence="1">
    <location>
        <begin position="278"/>
        <end position="293"/>
    </location>
</feature>
<keyword evidence="4" id="KW-1185">Reference proteome</keyword>
<feature type="compositionally biased region" description="Basic and acidic residues" evidence="1">
    <location>
        <begin position="362"/>
        <end position="397"/>
    </location>
</feature>
<feature type="compositionally biased region" description="Acidic residues" evidence="1">
    <location>
        <begin position="302"/>
        <end position="320"/>
    </location>
</feature>
<evidence type="ECO:0000256" key="1">
    <source>
        <dbReference type="SAM" id="MobiDB-lite"/>
    </source>
</evidence>
<comment type="caution">
    <text evidence="3">The sequence shown here is derived from an EMBL/GenBank/DDBJ whole genome shotgun (WGS) entry which is preliminary data.</text>
</comment>